<dbReference type="Proteomes" id="UP001208570">
    <property type="component" value="Unassembled WGS sequence"/>
</dbReference>
<keyword evidence="4" id="KW-1185">Reference proteome</keyword>
<dbReference type="AlphaFoldDB" id="A0AAD9J6T9"/>
<feature type="compositionally biased region" description="Low complexity" evidence="2">
    <location>
        <begin position="625"/>
        <end position="640"/>
    </location>
</feature>
<dbReference type="PANTHER" id="PTHR22874:SF1">
    <property type="entry name" value="ACTIVATING MOLECULE IN BECN1-REGULATED AUTOPHAGY PROTEIN 1"/>
    <property type="match status" value="1"/>
</dbReference>
<sequence>MSMSLVKYLNDRQIGLIRINLSAKNHSMGSICEQLTEEKATIPSKNQACDFSGQTRSTFLMGFSPDGSLMASTHGDHAVRVTKLATGKCIHTLTGHPRTPWCVAFHPVSNDILASGCLGGEVRIWDLRGGGSEVWRSDKSVSIASIAFHPSDQVLVFALANEIHFWDWTEQEPFATVTTAYEYEKVRWIRFDPHGYYLYTGIGNAINAVSMQGTADETEVRLAGPAPCRHTSEERLHLQNHYRRILDEIQQLRRERLQQASARQTGEAAASSNFPVSLDPDHSEQTEAAGAESSVSMLRPPSPVHVDALVNARMYAAAMTQAQQAQERQSAQTYRNTRRQSLLRRLREIRQEGAAMRASRSRRNLDRELHMTNGDGIETTPAAMRTTSTAESRSQATTSILSSFLRSHLTSSPPQVGSLTTSTVTTSGIQSSTPTSSGDSIQTATVVSLAESPSPSSLTISRASAELTSAFRTQSRASLASALASRATAAPSTSSGSIRFRFLSYLNSTATTSSNQEQHYQCASGQCQICQRYPSMSADSSWNMEQRTVPIMPRRVSRSTSGREGPIGQRLKRHPRRLASVLESEVKKALDQVRARRLDISKTLHDLETLREELSSHNSDTVSESLASSSGGQPAASSTSVVEPQPVASTSFSQPDVHTASQLSAQAGPDQAEMPGSDNKSSHLNSSQESYTNLLSGLSEPNDLLHATNGDLQPPTIRSDTLSLLPLSSSAESALATSSTLEDNNSLEADYSSQGSSSSSSSLGSLDSLPSSQEDMTSGEQSAATTLTAIGQYSTEIRRRVQELDHRISEIQNRLQDRLDTLQQHREHPVPKISRQTVPRCISISERIRQRHERLRAILDDLQRRYQRGITMAREMRHLMDRGNDDDDDDDDDIPSTSSNADSSRNTLLQRSSPLPFPSRGLRTITSARRLLPQDVDDSLSISSMRQARREQYGSWQRRNLHPHYSVSLLDETSNRPDDGLQNAINRAIAGAFQSSGETSIASNILNTSYRIQRWPFSRDSIPNVQNRDENVIVPRCKLHNDAYCDMSKDGRFLAVFVPSHNGFPDDSILAVYSLATDSFKQCLYTKCFGPNFVSVSISPLNNYILVGLATRRLAWVFTPRQMVAQVYKVKTPNAGEDSMEHICDLMHPCDIDIRTPVSVNSARWLPYVGEGIVYGTNRGDLHICRPGFEQEEKRNSDADGHQEAHSSRPNWMMHVLGLNVPRTTSTATQTIQRVRRTASTQTDRIETEDYT</sequence>
<dbReference type="InterPro" id="IPR001680">
    <property type="entry name" value="WD40_rpt"/>
</dbReference>
<feature type="compositionally biased region" description="Low complexity" evidence="2">
    <location>
        <begin position="415"/>
        <end position="433"/>
    </location>
</feature>
<keyword evidence="1" id="KW-0853">WD repeat</keyword>
<feature type="region of interest" description="Disordered" evidence="2">
    <location>
        <begin position="555"/>
        <end position="576"/>
    </location>
</feature>
<feature type="compositionally biased region" description="Polar residues" evidence="2">
    <location>
        <begin position="1224"/>
        <end position="1243"/>
    </location>
</feature>
<evidence type="ECO:0000313" key="3">
    <source>
        <dbReference type="EMBL" id="KAK2146910.1"/>
    </source>
</evidence>
<proteinExistence type="predicted"/>
<dbReference type="EMBL" id="JAODUP010000579">
    <property type="protein sequence ID" value="KAK2146910.1"/>
    <property type="molecule type" value="Genomic_DNA"/>
</dbReference>
<feature type="repeat" description="WD" evidence="1">
    <location>
        <begin position="93"/>
        <end position="128"/>
    </location>
</feature>
<feature type="compositionally biased region" description="Polar residues" evidence="2">
    <location>
        <begin position="774"/>
        <end position="783"/>
    </location>
</feature>
<evidence type="ECO:0000256" key="1">
    <source>
        <dbReference type="PROSITE-ProRule" id="PRU00221"/>
    </source>
</evidence>
<feature type="compositionally biased region" description="Polar residues" evidence="2">
    <location>
        <begin position="647"/>
        <end position="665"/>
    </location>
</feature>
<dbReference type="InterPro" id="IPR052596">
    <property type="entry name" value="AMBRA1_autophagy"/>
</dbReference>
<dbReference type="GO" id="GO:0080008">
    <property type="term" value="C:Cul4-RING E3 ubiquitin ligase complex"/>
    <property type="evidence" value="ECO:0007669"/>
    <property type="project" value="TreeGrafter"/>
</dbReference>
<feature type="region of interest" description="Disordered" evidence="2">
    <location>
        <begin position="1224"/>
        <end position="1252"/>
    </location>
</feature>
<feature type="compositionally biased region" description="Polar residues" evidence="2">
    <location>
        <begin position="678"/>
        <end position="696"/>
    </location>
</feature>
<name>A0AAD9J6T9_9ANNE</name>
<dbReference type="Pfam" id="PF00400">
    <property type="entry name" value="WD40"/>
    <property type="match status" value="1"/>
</dbReference>
<feature type="region of interest" description="Disordered" evidence="2">
    <location>
        <begin position="736"/>
        <end position="783"/>
    </location>
</feature>
<dbReference type="PANTHER" id="PTHR22874">
    <property type="entry name" value="ACTIVATING MOLECULE IN BECN1-REGULATED AUTOPHAGY PROTEIN 1"/>
    <property type="match status" value="1"/>
</dbReference>
<feature type="compositionally biased region" description="Acidic residues" evidence="2">
    <location>
        <begin position="884"/>
        <end position="894"/>
    </location>
</feature>
<accession>A0AAD9J6T9</accession>
<dbReference type="SMART" id="SM00320">
    <property type="entry name" value="WD40"/>
    <property type="match status" value="3"/>
</dbReference>
<evidence type="ECO:0000256" key="2">
    <source>
        <dbReference type="SAM" id="MobiDB-lite"/>
    </source>
</evidence>
<feature type="compositionally biased region" description="Polar residues" evidence="2">
    <location>
        <begin position="895"/>
        <end position="913"/>
    </location>
</feature>
<protein>
    <recommendedName>
        <fullName evidence="5">Activating molecule in BECN1-regulated autophagy protein 1</fullName>
    </recommendedName>
</protein>
<evidence type="ECO:0000313" key="4">
    <source>
        <dbReference type="Proteomes" id="UP001208570"/>
    </source>
</evidence>
<feature type="region of interest" description="Disordered" evidence="2">
    <location>
        <begin position="880"/>
        <end position="921"/>
    </location>
</feature>
<dbReference type="SUPFAM" id="SSF50978">
    <property type="entry name" value="WD40 repeat-like"/>
    <property type="match status" value="1"/>
</dbReference>
<dbReference type="InterPro" id="IPR036322">
    <property type="entry name" value="WD40_repeat_dom_sf"/>
</dbReference>
<dbReference type="Gene3D" id="2.130.10.10">
    <property type="entry name" value="YVTN repeat-like/Quinoprotein amine dehydrogenase"/>
    <property type="match status" value="1"/>
</dbReference>
<evidence type="ECO:0008006" key="5">
    <source>
        <dbReference type="Google" id="ProtNLM"/>
    </source>
</evidence>
<reference evidence="3" key="1">
    <citation type="journal article" date="2023" name="Mol. Biol. Evol.">
        <title>Third-Generation Sequencing Reveals the Adaptive Role of the Epigenome in Three Deep-Sea Polychaetes.</title>
        <authorList>
            <person name="Perez M."/>
            <person name="Aroh O."/>
            <person name="Sun Y."/>
            <person name="Lan Y."/>
            <person name="Juniper S.K."/>
            <person name="Young C.R."/>
            <person name="Angers B."/>
            <person name="Qian P.Y."/>
        </authorList>
    </citation>
    <scope>NUCLEOTIDE SEQUENCE</scope>
    <source>
        <strain evidence="3">P08H-3</strain>
    </source>
</reference>
<comment type="caution">
    <text evidence="3">The sequence shown here is derived from an EMBL/GenBank/DDBJ whole genome shotgun (WGS) entry which is preliminary data.</text>
</comment>
<feature type="compositionally biased region" description="Basic and acidic residues" evidence="2">
    <location>
        <begin position="1191"/>
        <end position="1207"/>
    </location>
</feature>
<feature type="region of interest" description="Disordered" evidence="2">
    <location>
        <begin position="257"/>
        <end position="300"/>
    </location>
</feature>
<feature type="region of interest" description="Disordered" evidence="2">
    <location>
        <begin position="410"/>
        <end position="440"/>
    </location>
</feature>
<dbReference type="InterPro" id="IPR015943">
    <property type="entry name" value="WD40/YVTN_repeat-like_dom_sf"/>
</dbReference>
<dbReference type="SUPFAM" id="SSF69322">
    <property type="entry name" value="Tricorn protease domain 2"/>
    <property type="match status" value="1"/>
</dbReference>
<feature type="region of interest" description="Disordered" evidence="2">
    <location>
        <begin position="1191"/>
        <end position="1212"/>
    </location>
</feature>
<gene>
    <name evidence="3" type="ORF">LSH36_579g03018</name>
</gene>
<dbReference type="PROSITE" id="PS50082">
    <property type="entry name" value="WD_REPEATS_2"/>
    <property type="match status" value="1"/>
</dbReference>
<dbReference type="GO" id="GO:1990756">
    <property type="term" value="F:ubiquitin-like ligase-substrate adaptor activity"/>
    <property type="evidence" value="ECO:0007669"/>
    <property type="project" value="TreeGrafter"/>
</dbReference>
<dbReference type="GO" id="GO:0000423">
    <property type="term" value="P:mitophagy"/>
    <property type="evidence" value="ECO:0007669"/>
    <property type="project" value="TreeGrafter"/>
</dbReference>
<feature type="region of interest" description="Disordered" evidence="2">
    <location>
        <begin position="613"/>
        <end position="698"/>
    </location>
</feature>
<feature type="compositionally biased region" description="Low complexity" evidence="2">
    <location>
        <begin position="752"/>
        <end position="773"/>
    </location>
</feature>
<dbReference type="GO" id="GO:0000045">
    <property type="term" value="P:autophagosome assembly"/>
    <property type="evidence" value="ECO:0007669"/>
    <property type="project" value="TreeGrafter"/>
</dbReference>
<organism evidence="3 4">
    <name type="scientific">Paralvinella palmiformis</name>
    <dbReference type="NCBI Taxonomy" id="53620"/>
    <lineage>
        <taxon>Eukaryota</taxon>
        <taxon>Metazoa</taxon>
        <taxon>Spiralia</taxon>
        <taxon>Lophotrochozoa</taxon>
        <taxon>Annelida</taxon>
        <taxon>Polychaeta</taxon>
        <taxon>Sedentaria</taxon>
        <taxon>Canalipalpata</taxon>
        <taxon>Terebellida</taxon>
        <taxon>Terebelliformia</taxon>
        <taxon>Alvinellidae</taxon>
        <taxon>Paralvinella</taxon>
    </lineage>
</organism>